<dbReference type="EMBL" id="KK100739">
    <property type="protein sequence ID" value="KIZ04022.1"/>
    <property type="molecule type" value="Genomic_DNA"/>
</dbReference>
<proteinExistence type="predicted"/>
<dbReference type="Pfam" id="PF15346">
    <property type="entry name" value="ARGLU"/>
    <property type="match status" value="1"/>
</dbReference>
<name>A0A0D2MU32_9CHLO</name>
<sequence length="146" mass="15993">MGDRGSHRHYRRKDEDGGTSGAAAPKSALQLEAEALARIGEAVASRLEAALVSEAFKERVAGRLKEERARLEAAMLEQLEVERAVLLERKRAAREAALKAQEDLDRLLEENRRALGGGKAAPLGAWDGAARQRQMTHKMPMQLATV</sequence>
<keyword evidence="1" id="KW-0175">Coiled coil</keyword>
<accession>A0A0D2MU32</accession>
<feature type="region of interest" description="Disordered" evidence="2">
    <location>
        <begin position="1"/>
        <end position="26"/>
    </location>
</feature>
<dbReference type="Proteomes" id="UP000054498">
    <property type="component" value="Unassembled WGS sequence"/>
</dbReference>
<keyword evidence="4" id="KW-1185">Reference proteome</keyword>
<dbReference type="GeneID" id="25736813"/>
<dbReference type="GO" id="GO:0005739">
    <property type="term" value="C:mitochondrion"/>
    <property type="evidence" value="ECO:0007669"/>
    <property type="project" value="TreeGrafter"/>
</dbReference>
<evidence type="ECO:0000256" key="1">
    <source>
        <dbReference type="SAM" id="Coils"/>
    </source>
</evidence>
<evidence type="ECO:0000313" key="3">
    <source>
        <dbReference type="EMBL" id="KIZ04022.1"/>
    </source>
</evidence>
<dbReference type="GO" id="GO:0005654">
    <property type="term" value="C:nucleoplasm"/>
    <property type="evidence" value="ECO:0007669"/>
    <property type="project" value="TreeGrafter"/>
</dbReference>
<feature type="coiled-coil region" evidence="1">
    <location>
        <begin position="57"/>
        <end position="110"/>
    </location>
</feature>
<gene>
    <name evidence="3" type="ORF">MNEG_3935</name>
</gene>
<dbReference type="PANTHER" id="PTHR31711">
    <property type="entry name" value="ARGININE AND GLUTAMATE-RICH PROTEIN 1"/>
    <property type="match status" value="1"/>
</dbReference>
<dbReference type="GO" id="GO:0045296">
    <property type="term" value="F:cadherin binding"/>
    <property type="evidence" value="ECO:0007669"/>
    <property type="project" value="TreeGrafter"/>
</dbReference>
<reference evidence="3 4" key="1">
    <citation type="journal article" date="2013" name="BMC Genomics">
        <title>Reconstruction of the lipid metabolism for the microalga Monoraphidium neglectum from its genome sequence reveals characteristics suitable for biofuel production.</title>
        <authorList>
            <person name="Bogen C."/>
            <person name="Al-Dilaimi A."/>
            <person name="Albersmeier A."/>
            <person name="Wichmann J."/>
            <person name="Grundmann M."/>
            <person name="Rupp O."/>
            <person name="Lauersen K.J."/>
            <person name="Blifernez-Klassen O."/>
            <person name="Kalinowski J."/>
            <person name="Goesmann A."/>
            <person name="Mussgnug J.H."/>
            <person name="Kruse O."/>
        </authorList>
    </citation>
    <scope>NUCLEOTIDE SEQUENCE [LARGE SCALE GENOMIC DNA]</scope>
    <source>
        <strain evidence="3 4">SAG 48.87</strain>
    </source>
</reference>
<protein>
    <submittedName>
        <fullName evidence="3">Uncharacterized protein</fullName>
    </submittedName>
</protein>
<dbReference type="AlphaFoldDB" id="A0A0D2MU32"/>
<dbReference type="InterPro" id="IPR033371">
    <property type="entry name" value="ARGLU1"/>
</dbReference>
<feature type="compositionally biased region" description="Basic residues" evidence="2">
    <location>
        <begin position="1"/>
        <end position="11"/>
    </location>
</feature>
<dbReference type="KEGG" id="mng:MNEG_3935"/>
<organism evidence="3 4">
    <name type="scientific">Monoraphidium neglectum</name>
    <dbReference type="NCBI Taxonomy" id="145388"/>
    <lineage>
        <taxon>Eukaryota</taxon>
        <taxon>Viridiplantae</taxon>
        <taxon>Chlorophyta</taxon>
        <taxon>core chlorophytes</taxon>
        <taxon>Chlorophyceae</taxon>
        <taxon>CS clade</taxon>
        <taxon>Sphaeropleales</taxon>
        <taxon>Selenastraceae</taxon>
        <taxon>Monoraphidium</taxon>
    </lineage>
</organism>
<dbReference type="PANTHER" id="PTHR31711:SF1">
    <property type="entry name" value="ARGININE AND GLUTAMATE-RICH PROTEIN 1"/>
    <property type="match status" value="1"/>
</dbReference>
<dbReference type="RefSeq" id="XP_013903041.1">
    <property type="nucleotide sequence ID" value="XM_014047587.1"/>
</dbReference>
<evidence type="ECO:0000256" key="2">
    <source>
        <dbReference type="SAM" id="MobiDB-lite"/>
    </source>
</evidence>
<evidence type="ECO:0000313" key="4">
    <source>
        <dbReference type="Proteomes" id="UP000054498"/>
    </source>
</evidence>